<evidence type="ECO:0000313" key="2">
    <source>
        <dbReference type="EMBL" id="MBB5055159.1"/>
    </source>
</evidence>
<proteinExistence type="predicted"/>
<dbReference type="EMBL" id="JACHIJ010000011">
    <property type="protein sequence ID" value="MBB5055159.1"/>
    <property type="molecule type" value="Genomic_DNA"/>
</dbReference>
<dbReference type="InterPro" id="IPR007138">
    <property type="entry name" value="ABM_dom"/>
</dbReference>
<dbReference type="PROSITE" id="PS51725">
    <property type="entry name" value="ABM"/>
    <property type="match status" value="1"/>
</dbReference>
<reference evidence="2 3" key="1">
    <citation type="submission" date="2020-08" db="EMBL/GenBank/DDBJ databases">
        <title>Genomic Encyclopedia of Type Strains, Phase IV (KMG-IV): sequencing the most valuable type-strain genomes for metagenomic binning, comparative biology and taxonomic classification.</title>
        <authorList>
            <person name="Goeker M."/>
        </authorList>
    </citation>
    <scope>NUCLEOTIDE SEQUENCE [LARGE SCALE GENOMIC DNA]</scope>
    <source>
        <strain evidence="2 3">DSM 17498</strain>
    </source>
</reference>
<gene>
    <name evidence="2" type="ORF">HNQ36_005170</name>
</gene>
<dbReference type="PANTHER" id="PTHR37811:SF2">
    <property type="entry name" value="ABM DOMAIN-CONTAINING PROTEIN"/>
    <property type="match status" value="1"/>
</dbReference>
<evidence type="ECO:0000259" key="1">
    <source>
        <dbReference type="PROSITE" id="PS51725"/>
    </source>
</evidence>
<accession>A0A840N409</accession>
<dbReference type="Pfam" id="PF03992">
    <property type="entry name" value="ABM"/>
    <property type="match status" value="1"/>
</dbReference>
<keyword evidence="2" id="KW-0503">Monooxygenase</keyword>
<dbReference type="PANTHER" id="PTHR37811">
    <property type="entry name" value="BLL5343 PROTEIN"/>
    <property type="match status" value="1"/>
</dbReference>
<feature type="domain" description="ABM" evidence="1">
    <location>
        <begin position="2"/>
        <end position="93"/>
    </location>
</feature>
<protein>
    <submittedName>
        <fullName evidence="2">Heme-degrading monooxygenase HmoA</fullName>
    </submittedName>
</protein>
<organism evidence="2 3">
    <name type="scientific">Afipia massiliensis</name>
    <dbReference type="NCBI Taxonomy" id="211460"/>
    <lineage>
        <taxon>Bacteria</taxon>
        <taxon>Pseudomonadati</taxon>
        <taxon>Pseudomonadota</taxon>
        <taxon>Alphaproteobacteria</taxon>
        <taxon>Hyphomicrobiales</taxon>
        <taxon>Nitrobacteraceae</taxon>
        <taxon>Afipia</taxon>
    </lineage>
</organism>
<dbReference type="SUPFAM" id="SSF54909">
    <property type="entry name" value="Dimeric alpha+beta barrel"/>
    <property type="match status" value="1"/>
</dbReference>
<dbReference type="RefSeq" id="WP_184090493.1">
    <property type="nucleotide sequence ID" value="NZ_JACHIJ010000011.1"/>
</dbReference>
<comment type="caution">
    <text evidence="2">The sequence shown here is derived from an EMBL/GenBank/DDBJ whole genome shotgun (WGS) entry which is preliminary data.</text>
</comment>
<dbReference type="Gene3D" id="3.30.70.100">
    <property type="match status" value="1"/>
</dbReference>
<sequence>MIAVIFESWPAPGKMQTYLDMGARLGPQLEKIDGFISIERFQSFSDPGKLLALSIWRDEASVDAFRNWNVHRNVQSNSRKDVFLNYRLRVAVVLRDYGMTEREQAPEDSRAAHV</sequence>
<dbReference type="Proteomes" id="UP000521227">
    <property type="component" value="Unassembled WGS sequence"/>
</dbReference>
<evidence type="ECO:0000313" key="3">
    <source>
        <dbReference type="Proteomes" id="UP000521227"/>
    </source>
</evidence>
<keyword evidence="2" id="KW-0560">Oxidoreductase</keyword>
<name>A0A840N409_9BRAD</name>
<dbReference type="GO" id="GO:0004497">
    <property type="term" value="F:monooxygenase activity"/>
    <property type="evidence" value="ECO:0007669"/>
    <property type="project" value="UniProtKB-KW"/>
</dbReference>
<dbReference type="InterPro" id="IPR011008">
    <property type="entry name" value="Dimeric_a/b-barrel"/>
</dbReference>
<dbReference type="AlphaFoldDB" id="A0A840N409"/>
<dbReference type="InterPro" id="IPR052936">
    <property type="entry name" value="Jasmonate_Hydroxylase-like"/>
</dbReference>